<proteinExistence type="predicted"/>
<protein>
    <submittedName>
        <fullName evidence="1">Uncharacterized protein</fullName>
    </submittedName>
</protein>
<dbReference type="Proteomes" id="UP000054324">
    <property type="component" value="Unassembled WGS sequence"/>
</dbReference>
<organism evidence="1 2">
    <name type="scientific">Opisthorchis viverrini</name>
    <name type="common">Southeast Asian liver fluke</name>
    <dbReference type="NCBI Taxonomy" id="6198"/>
    <lineage>
        <taxon>Eukaryota</taxon>
        <taxon>Metazoa</taxon>
        <taxon>Spiralia</taxon>
        <taxon>Lophotrochozoa</taxon>
        <taxon>Platyhelminthes</taxon>
        <taxon>Trematoda</taxon>
        <taxon>Digenea</taxon>
        <taxon>Opisthorchiida</taxon>
        <taxon>Opisthorchiata</taxon>
        <taxon>Opisthorchiidae</taxon>
        <taxon>Opisthorchis</taxon>
    </lineage>
</organism>
<dbReference type="RefSeq" id="XP_009172095.1">
    <property type="nucleotide sequence ID" value="XM_009173831.1"/>
</dbReference>
<evidence type="ECO:0000313" key="2">
    <source>
        <dbReference type="Proteomes" id="UP000054324"/>
    </source>
</evidence>
<dbReference type="CTD" id="20322297"/>
<dbReference type="EMBL" id="KL596821">
    <property type="protein sequence ID" value="KER24130.1"/>
    <property type="molecule type" value="Genomic_DNA"/>
</dbReference>
<accession>A0A074ZLA2</accession>
<dbReference type="GeneID" id="20322297"/>
<keyword evidence="2" id="KW-1185">Reference proteome</keyword>
<reference evidence="1 2" key="1">
    <citation type="submission" date="2013-11" db="EMBL/GenBank/DDBJ databases">
        <title>Opisthorchis viverrini - life in the bile duct.</title>
        <authorList>
            <person name="Young N.D."/>
            <person name="Nagarajan N."/>
            <person name="Lin S.J."/>
            <person name="Korhonen P.K."/>
            <person name="Jex A.R."/>
            <person name="Hall R.S."/>
            <person name="Safavi-Hemami H."/>
            <person name="Kaewkong W."/>
            <person name="Bertrand D."/>
            <person name="Gao S."/>
            <person name="Seet Q."/>
            <person name="Wongkham S."/>
            <person name="Teh B.T."/>
            <person name="Wongkham C."/>
            <person name="Intapan P.M."/>
            <person name="Maleewong W."/>
            <person name="Yang X."/>
            <person name="Hu M."/>
            <person name="Wang Z."/>
            <person name="Hofmann A."/>
            <person name="Sternberg P.W."/>
            <person name="Tan P."/>
            <person name="Wang J."/>
            <person name="Gasser R.B."/>
        </authorList>
    </citation>
    <scope>NUCLEOTIDE SEQUENCE [LARGE SCALE GENOMIC DNA]</scope>
</reference>
<sequence length="161" mass="18010">MKVTGASMWVTRDWVVFLFKPSPTSTQAKLTSVRIFTLAETVTGKKFKSGRKTTFSGQMTKRSATDEFQRTKIINGCKQNSINSGFICFACSTISNNTTSPQQSLPDRLIFDSSILLLCYTINSAFCHFTFAPIPIQSRRFSRLTTATGLQCYDLHCQPHA</sequence>
<dbReference type="KEGG" id="ovi:T265_08118"/>
<dbReference type="AlphaFoldDB" id="A0A074ZLA2"/>
<name>A0A074ZLA2_OPIVI</name>
<gene>
    <name evidence="1" type="ORF">T265_08118</name>
</gene>
<evidence type="ECO:0000313" key="1">
    <source>
        <dbReference type="EMBL" id="KER24130.1"/>
    </source>
</evidence>